<dbReference type="OrthoDB" id="1932527at2759"/>
<feature type="domain" description="Reverse transcriptase" evidence="1">
    <location>
        <begin position="234"/>
        <end position="359"/>
    </location>
</feature>
<organism evidence="2 3">
    <name type="scientific">Juglans regia</name>
    <name type="common">English walnut</name>
    <dbReference type="NCBI Taxonomy" id="51240"/>
    <lineage>
        <taxon>Eukaryota</taxon>
        <taxon>Viridiplantae</taxon>
        <taxon>Streptophyta</taxon>
        <taxon>Embryophyta</taxon>
        <taxon>Tracheophyta</taxon>
        <taxon>Spermatophyta</taxon>
        <taxon>Magnoliopsida</taxon>
        <taxon>eudicotyledons</taxon>
        <taxon>Gunneridae</taxon>
        <taxon>Pentapetalae</taxon>
        <taxon>rosids</taxon>
        <taxon>fabids</taxon>
        <taxon>Fagales</taxon>
        <taxon>Juglandaceae</taxon>
        <taxon>Juglans</taxon>
    </lineage>
</organism>
<evidence type="ECO:0000313" key="3">
    <source>
        <dbReference type="RefSeq" id="XP_018812379.1"/>
    </source>
</evidence>
<dbReference type="STRING" id="51240.A0A2I4DZ04"/>
<dbReference type="Pfam" id="PF00078">
    <property type="entry name" value="RVT_1"/>
    <property type="match status" value="1"/>
</dbReference>
<dbReference type="Gramene" id="Jr03_01130_p1">
    <property type="protein sequence ID" value="cds.Jr03_01130_p1"/>
    <property type="gene ID" value="Jr03_01130"/>
</dbReference>
<proteinExistence type="predicted"/>
<keyword evidence="2" id="KW-1185">Reference proteome</keyword>
<dbReference type="AlphaFoldDB" id="A0A2I4DZ04"/>
<dbReference type="RefSeq" id="XP_018812379.1">
    <property type="nucleotide sequence ID" value="XM_018956834.2"/>
</dbReference>
<evidence type="ECO:0000259" key="1">
    <source>
        <dbReference type="Pfam" id="PF00078"/>
    </source>
</evidence>
<dbReference type="PANTHER" id="PTHR33116">
    <property type="entry name" value="REVERSE TRANSCRIPTASE ZINC-BINDING DOMAIN-CONTAINING PROTEIN-RELATED-RELATED"/>
    <property type="match status" value="1"/>
</dbReference>
<name>A0A2I4DZ04_JUGRE</name>
<dbReference type="KEGG" id="jre:108984780"/>
<reference evidence="3" key="1">
    <citation type="submission" date="2025-08" db="UniProtKB">
        <authorList>
            <consortium name="RefSeq"/>
        </authorList>
    </citation>
    <scope>IDENTIFICATION</scope>
    <source>
        <tissue evidence="3">Leaves</tissue>
    </source>
</reference>
<dbReference type="SUPFAM" id="SSF56672">
    <property type="entry name" value="DNA/RNA polymerases"/>
    <property type="match status" value="1"/>
</dbReference>
<dbReference type="GeneID" id="108984780"/>
<dbReference type="InterPro" id="IPR000477">
    <property type="entry name" value="RT_dom"/>
</dbReference>
<dbReference type="PANTHER" id="PTHR33116:SF78">
    <property type="entry name" value="OS12G0587133 PROTEIN"/>
    <property type="match status" value="1"/>
</dbReference>
<gene>
    <name evidence="3" type="primary">LOC108984780</name>
</gene>
<sequence length="437" mass="48667">MHTLVLCTKTNVLAPAQTRSTVVVKEIPTSIARSKGDFLVSKGKIVSAQARDYVMESILAQTLPPMAQKESIGTMEASGELMLVHHVLEREAGEIVEAVEGQYEVLTSMVIHMREVGENVEAAEGQNEILTSMVERGNCLEGSRQVEFERSEMEELDEQDRMASNPELEVAVYEEEMDSLSPLRMTPLQIVSEETSDWVFKHVEKIQSCVGLFYEGYEEQLRALLVAIEAVRFFVLVNGQPCGYFSSSRGLRQENPLSPFLFDIVMEALSRMVEVVVGAGLILGFSVGTNSSGPSTISHLLFADDTLIFCEAVGEQIQILRVVLLCFQAISGLKVNLSKSKLVPVGEFHNIHHLAEFLGCKVAFLPIKYLELLLEASFKAKHIWDRVIEKIERKLAAWKRTYLSKGGRITLIKSTLSNIPTYFLSLFPLPIGVANRI</sequence>
<dbReference type="InterPro" id="IPR043502">
    <property type="entry name" value="DNA/RNA_pol_sf"/>
</dbReference>
<evidence type="ECO:0000313" key="2">
    <source>
        <dbReference type="Proteomes" id="UP000235220"/>
    </source>
</evidence>
<protein>
    <submittedName>
        <fullName evidence="3">Uncharacterized protein LOC108984780</fullName>
    </submittedName>
</protein>
<accession>A0A2I4DZ04</accession>
<dbReference type="Proteomes" id="UP000235220">
    <property type="component" value="Chromosome 3"/>
</dbReference>